<evidence type="ECO:0000256" key="1">
    <source>
        <dbReference type="SAM" id="MobiDB-lite"/>
    </source>
</evidence>
<sequence>MDSPTSKRLKMSHTQTSSNTTETGEINTNYSYYDGHYNQPFYVDKTLLIKELLKSGHVLISAPPRFGKTLNMDMAKRFLEIEVDEDGKAIELDVDEDERCLKEVQTRSKNFKLFQGKKILREKKFVFEHFGKYPIIHVDFSELVGHDFEEILVKFRKIINKAFRQHAYLEKSSLWDREEYNKEDFMNFFDPVKCASLNKFDVEEGLEILARFLHGHHGKAVFMFIDDLDEPVHTMIYQNMMSTEDKEDTIELLQDITRYLLKGNEFIGRSLSNSCLIFSTLILQKANNILYSPFMDDRMFPKFYGFEEAEVKYLLEKAGRIEDFNEIKEKYNGYKTTLRDGSHIELYNSWAIMNYLKTGNFDVYWPASILDKIKQTIGHDEIRSEFIRIMSNQLNRVEYCDMPDISHIESLSKILCKNEVAKHNDTDFFMQFLSDQGFFLSTHSYYKNISLKIPNRTVYSVIDKILGSIDAMKKYYNHSTELIDKLTDSFENLARLRNEEAVHVLTESIVALSGSKRTLNTKYELQSVLDAYMSQKFQHVVTKCRTSLHAKCDTVLVIADLHVMFIIEYKSVGPTNDLDDAQQHISDRGYDTLAEEASLKEIFPEDTPTVQNRIYLKIQLDRGSKISITYSFNNMEPNTVSKCELN</sequence>
<dbReference type="InterPro" id="IPR027417">
    <property type="entry name" value="P-loop_NTPase"/>
</dbReference>
<organism evidence="3 4">
    <name type="scientific">Microctonus aethiopoides</name>
    <dbReference type="NCBI Taxonomy" id="144406"/>
    <lineage>
        <taxon>Eukaryota</taxon>
        <taxon>Metazoa</taxon>
        <taxon>Ecdysozoa</taxon>
        <taxon>Arthropoda</taxon>
        <taxon>Hexapoda</taxon>
        <taxon>Insecta</taxon>
        <taxon>Pterygota</taxon>
        <taxon>Neoptera</taxon>
        <taxon>Endopterygota</taxon>
        <taxon>Hymenoptera</taxon>
        <taxon>Apocrita</taxon>
        <taxon>Ichneumonoidea</taxon>
        <taxon>Braconidae</taxon>
        <taxon>Euphorinae</taxon>
        <taxon>Microctonus</taxon>
    </lineage>
</organism>
<evidence type="ECO:0000259" key="2">
    <source>
        <dbReference type="Pfam" id="PF09820"/>
    </source>
</evidence>
<evidence type="ECO:0000313" key="3">
    <source>
        <dbReference type="EMBL" id="KAK0177267.1"/>
    </source>
</evidence>
<reference evidence="3" key="1">
    <citation type="journal article" date="2023" name="bioRxiv">
        <title>Scaffold-level genome assemblies of two parasitoid biocontrol wasps reveal the parthenogenesis mechanism and an associated novel virus.</title>
        <authorList>
            <person name="Inwood S."/>
            <person name="Skelly J."/>
            <person name="Guhlin J."/>
            <person name="Harrop T."/>
            <person name="Goldson S."/>
            <person name="Dearden P."/>
        </authorList>
    </citation>
    <scope>NUCLEOTIDE SEQUENCE</scope>
    <source>
        <strain evidence="3">Irish</strain>
        <tissue evidence="3">Whole body</tissue>
    </source>
</reference>
<dbReference type="EMBL" id="JAQQBS010000001">
    <property type="protein sequence ID" value="KAK0177267.1"/>
    <property type="molecule type" value="Genomic_DNA"/>
</dbReference>
<feature type="region of interest" description="Disordered" evidence="1">
    <location>
        <begin position="1"/>
        <end position="25"/>
    </location>
</feature>
<comment type="caution">
    <text evidence="3">The sequence shown here is derived from an EMBL/GenBank/DDBJ whole genome shotgun (WGS) entry which is preliminary data.</text>
</comment>
<dbReference type="PANTHER" id="PTHR34825">
    <property type="entry name" value="CONSERVED PROTEIN, WITH A WEAK D-GALACTARATE DEHYDRATASE/ALTRONATE HYDROLASE DOMAIN"/>
    <property type="match status" value="1"/>
</dbReference>
<dbReference type="AlphaFoldDB" id="A0AA39KXG3"/>
<reference evidence="3" key="2">
    <citation type="submission" date="2023-03" db="EMBL/GenBank/DDBJ databases">
        <authorList>
            <person name="Inwood S.N."/>
            <person name="Skelly J.G."/>
            <person name="Guhlin J."/>
            <person name="Harrop T.W.R."/>
            <person name="Goldson S.G."/>
            <person name="Dearden P.K."/>
        </authorList>
    </citation>
    <scope>NUCLEOTIDE SEQUENCE</scope>
    <source>
        <strain evidence="3">Irish</strain>
        <tissue evidence="3">Whole body</tissue>
    </source>
</reference>
<dbReference type="PANTHER" id="PTHR34825:SF1">
    <property type="entry name" value="AAA-ATPASE-LIKE DOMAIN-CONTAINING PROTEIN"/>
    <property type="match status" value="1"/>
</dbReference>
<feature type="domain" description="AAA-ATPase-like" evidence="2">
    <location>
        <begin position="41"/>
        <end position="86"/>
    </location>
</feature>
<dbReference type="SUPFAM" id="SSF52540">
    <property type="entry name" value="P-loop containing nucleoside triphosphate hydrolases"/>
    <property type="match status" value="1"/>
</dbReference>
<feature type="domain" description="AAA-ATPase-like" evidence="2">
    <location>
        <begin position="107"/>
        <end position="244"/>
    </location>
</feature>
<proteinExistence type="predicted"/>
<evidence type="ECO:0000313" key="4">
    <source>
        <dbReference type="Proteomes" id="UP001168990"/>
    </source>
</evidence>
<protein>
    <recommendedName>
        <fullName evidence="2">AAA-ATPase-like domain-containing protein</fullName>
    </recommendedName>
</protein>
<keyword evidence="4" id="KW-1185">Reference proteome</keyword>
<dbReference type="InterPro" id="IPR018631">
    <property type="entry name" value="AAA-ATPase-like_dom"/>
</dbReference>
<gene>
    <name evidence="3" type="ORF">PV328_001339</name>
</gene>
<dbReference type="Proteomes" id="UP001168990">
    <property type="component" value="Unassembled WGS sequence"/>
</dbReference>
<name>A0AA39KXG3_9HYME</name>
<dbReference type="Pfam" id="PF09820">
    <property type="entry name" value="AAA-ATPase_like"/>
    <property type="match status" value="2"/>
</dbReference>
<accession>A0AA39KXG3</accession>